<organism evidence="1 2">
    <name type="scientific">Pseudomonas putida</name>
    <name type="common">Arthrobacter siderocapsulatus</name>
    <dbReference type="NCBI Taxonomy" id="303"/>
    <lineage>
        <taxon>Bacteria</taxon>
        <taxon>Pseudomonadati</taxon>
        <taxon>Pseudomonadota</taxon>
        <taxon>Gammaproteobacteria</taxon>
        <taxon>Pseudomonadales</taxon>
        <taxon>Pseudomonadaceae</taxon>
        <taxon>Pseudomonas</taxon>
    </lineage>
</organism>
<dbReference type="Proteomes" id="UP000186736">
    <property type="component" value="Unassembled WGS sequence"/>
</dbReference>
<evidence type="ECO:0000313" key="2">
    <source>
        <dbReference type="Proteomes" id="UP000186736"/>
    </source>
</evidence>
<proteinExistence type="predicted"/>
<sequence>MNRKPDLFWVLVFVFGLGVVTTGYAQSLWERKAEAAYQMPVVPAQAQAQLQR</sequence>
<gene>
    <name evidence="1" type="ORF">PSEMO_19010</name>
</gene>
<dbReference type="RefSeq" id="WP_178391983.1">
    <property type="nucleotide sequence ID" value="NZ_MKZO01000013.1"/>
</dbReference>
<name>A0A1Q9R7A0_PSEPU</name>
<accession>A0A1Q9R7A0</accession>
<dbReference type="AlphaFoldDB" id="A0A1Q9R7A0"/>
<dbReference type="EMBL" id="MKZO01000013">
    <property type="protein sequence ID" value="OLS63195.1"/>
    <property type="molecule type" value="Genomic_DNA"/>
</dbReference>
<protein>
    <submittedName>
        <fullName evidence="1">Uncharacterized protein</fullName>
    </submittedName>
</protein>
<comment type="caution">
    <text evidence="1">The sequence shown here is derived from an EMBL/GenBank/DDBJ whole genome shotgun (WGS) entry which is preliminary data.</text>
</comment>
<evidence type="ECO:0000313" key="1">
    <source>
        <dbReference type="EMBL" id="OLS63195.1"/>
    </source>
</evidence>
<reference evidence="1 2" key="1">
    <citation type="submission" date="2016-10" db="EMBL/GenBank/DDBJ databases">
        <title>Genome Sequence of Pseudomonas putida GM4FR.</title>
        <authorList>
            <person name="Poehlein A."/>
            <person name="Wemheuer F."/>
            <person name="Hollensteiner J."/>
            <person name="Wemheuer B."/>
        </authorList>
    </citation>
    <scope>NUCLEOTIDE SEQUENCE [LARGE SCALE GENOMIC DNA]</scope>
    <source>
        <strain evidence="1 2">GM4FR</strain>
    </source>
</reference>